<keyword evidence="3" id="KW-1185">Reference proteome</keyword>
<evidence type="ECO:0000256" key="1">
    <source>
        <dbReference type="SAM" id="Phobius"/>
    </source>
</evidence>
<organism evidence="2">
    <name type="scientific">Eremomyces bilateralis CBS 781.70</name>
    <dbReference type="NCBI Taxonomy" id="1392243"/>
    <lineage>
        <taxon>Eukaryota</taxon>
        <taxon>Fungi</taxon>
        <taxon>Dikarya</taxon>
        <taxon>Ascomycota</taxon>
        <taxon>Pezizomycotina</taxon>
        <taxon>Dothideomycetes</taxon>
        <taxon>Dothideomycetes incertae sedis</taxon>
        <taxon>Eremomycetales</taxon>
        <taxon>Eremomycetaceae</taxon>
        <taxon>Eremomyces</taxon>
    </lineage>
</organism>
<keyword evidence="1" id="KW-0812">Transmembrane</keyword>
<dbReference type="GeneID" id="54420841"/>
<evidence type="ECO:0000313" key="3">
    <source>
        <dbReference type="Proteomes" id="UP000504638"/>
    </source>
</evidence>
<dbReference type="AlphaFoldDB" id="A0A6G1FT43"/>
<reference evidence="4" key="3">
    <citation type="submission" date="2025-04" db="UniProtKB">
        <authorList>
            <consortium name="RefSeq"/>
        </authorList>
    </citation>
    <scope>IDENTIFICATION</scope>
    <source>
        <strain evidence="4">CBS 781.70</strain>
    </source>
</reference>
<evidence type="ECO:0000313" key="2">
    <source>
        <dbReference type="EMBL" id="KAF1808878.1"/>
    </source>
</evidence>
<feature type="transmembrane region" description="Helical" evidence="1">
    <location>
        <begin position="20"/>
        <end position="39"/>
    </location>
</feature>
<name>A0A6G1FT43_9PEZI</name>
<sequence length="62" mass="6861">MEMRRGGMEKVEGLSGNPGWRVWGVIVSVTVIDLFTAICSMTSAIGNQKSTEYFAWLKHNAV</sequence>
<evidence type="ECO:0000313" key="4">
    <source>
        <dbReference type="RefSeq" id="XP_033530509.1"/>
    </source>
</evidence>
<protein>
    <submittedName>
        <fullName evidence="2 4">Uncharacterized protein</fullName>
    </submittedName>
</protein>
<keyword evidence="1" id="KW-1133">Transmembrane helix</keyword>
<dbReference type="Proteomes" id="UP000504638">
    <property type="component" value="Unplaced"/>
</dbReference>
<reference evidence="2 4" key="1">
    <citation type="submission" date="2020-01" db="EMBL/GenBank/DDBJ databases">
        <authorList>
            <consortium name="DOE Joint Genome Institute"/>
            <person name="Haridas S."/>
            <person name="Albert R."/>
            <person name="Binder M."/>
            <person name="Bloem J."/>
            <person name="Labutti K."/>
            <person name="Salamov A."/>
            <person name="Andreopoulos B."/>
            <person name="Baker S.E."/>
            <person name="Barry K."/>
            <person name="Bills G."/>
            <person name="Bluhm B.H."/>
            <person name="Cannon C."/>
            <person name="Castanera R."/>
            <person name="Culley D.E."/>
            <person name="Daum C."/>
            <person name="Ezra D."/>
            <person name="Gonzalez J.B."/>
            <person name="Henrissat B."/>
            <person name="Kuo A."/>
            <person name="Liang C."/>
            <person name="Lipzen A."/>
            <person name="Lutzoni F."/>
            <person name="Magnuson J."/>
            <person name="Mondo S."/>
            <person name="Nolan M."/>
            <person name="Ohm R."/>
            <person name="Pangilinan J."/>
            <person name="Park H.-J."/>
            <person name="Ramirez L."/>
            <person name="Alfaro M."/>
            <person name="Sun H."/>
            <person name="Tritt A."/>
            <person name="Yoshinaga Y."/>
            <person name="Zwiers L.-H."/>
            <person name="Turgeon B.G."/>
            <person name="Goodwin S.B."/>
            <person name="Spatafora J.W."/>
            <person name="Crous P.W."/>
            <person name="Grigoriev I.V."/>
        </authorList>
    </citation>
    <scope>NUCLEOTIDE SEQUENCE</scope>
    <source>
        <strain evidence="2 4">CBS 781.70</strain>
    </source>
</reference>
<proteinExistence type="predicted"/>
<dbReference type="RefSeq" id="XP_033530509.1">
    <property type="nucleotide sequence ID" value="XM_033680271.1"/>
</dbReference>
<accession>A0A6G1FT43</accession>
<reference evidence="4" key="2">
    <citation type="submission" date="2020-04" db="EMBL/GenBank/DDBJ databases">
        <authorList>
            <consortium name="NCBI Genome Project"/>
        </authorList>
    </citation>
    <scope>NUCLEOTIDE SEQUENCE</scope>
    <source>
        <strain evidence="4">CBS 781.70</strain>
    </source>
</reference>
<gene>
    <name evidence="2 4" type="ORF">P152DRAFT_462106</name>
</gene>
<dbReference type="EMBL" id="ML975178">
    <property type="protein sequence ID" value="KAF1808878.1"/>
    <property type="molecule type" value="Genomic_DNA"/>
</dbReference>
<keyword evidence="1" id="KW-0472">Membrane</keyword>